<protein>
    <recommendedName>
        <fullName evidence="2">Chemotaxis methyl-accepting receptor HlyB-like 4HB MCP domain-containing protein</fullName>
    </recommendedName>
</protein>
<evidence type="ECO:0000256" key="1">
    <source>
        <dbReference type="SAM" id="Phobius"/>
    </source>
</evidence>
<evidence type="ECO:0000259" key="2">
    <source>
        <dbReference type="Pfam" id="PF12729"/>
    </source>
</evidence>
<name>A0A7G6E0P1_THEFR</name>
<keyword evidence="1" id="KW-0472">Membrane</keyword>
<sequence length="88" mass="10202">MPVNWYNNLKIRTKLIGGFLVVAFIALALGSFGVHNIRKIDNLDIKLYETMTVPLGEMAIIVESYQRMRGNVKDILLTDDPLPWWRKR</sequence>
<keyword evidence="1" id="KW-1133">Transmembrane helix</keyword>
<evidence type="ECO:0000313" key="4">
    <source>
        <dbReference type="Proteomes" id="UP000515847"/>
    </source>
</evidence>
<organism evidence="3 4">
    <name type="scientific">Thermanaerosceptrum fracticalcis</name>
    <dbReference type="NCBI Taxonomy" id="1712410"/>
    <lineage>
        <taxon>Bacteria</taxon>
        <taxon>Bacillati</taxon>
        <taxon>Bacillota</taxon>
        <taxon>Clostridia</taxon>
        <taxon>Eubacteriales</taxon>
        <taxon>Peptococcaceae</taxon>
        <taxon>Thermanaerosceptrum</taxon>
    </lineage>
</organism>
<proteinExistence type="predicted"/>
<dbReference type="EMBL" id="CP045798">
    <property type="protein sequence ID" value="QNB45645.1"/>
    <property type="molecule type" value="Genomic_DNA"/>
</dbReference>
<feature type="domain" description="Chemotaxis methyl-accepting receptor HlyB-like 4HB MCP" evidence="2">
    <location>
        <begin position="8"/>
        <end position="81"/>
    </location>
</feature>
<dbReference type="InterPro" id="IPR024478">
    <property type="entry name" value="HlyB_4HB_MCP"/>
</dbReference>
<evidence type="ECO:0000313" key="3">
    <source>
        <dbReference type="EMBL" id="QNB45645.1"/>
    </source>
</evidence>
<gene>
    <name evidence="3" type="ORF">BR63_04570</name>
</gene>
<dbReference type="Proteomes" id="UP000515847">
    <property type="component" value="Chromosome"/>
</dbReference>
<accession>A0A7G6E0P1</accession>
<dbReference type="AlphaFoldDB" id="A0A7G6E0P1"/>
<reference evidence="3 4" key="1">
    <citation type="journal article" date="2019" name="Front. Microbiol.">
        <title>Thermoanaerosceptrum fracticalcis gen. nov. sp. nov., a Novel Fumarate-Fermenting Microorganism From a Deep Fractured Carbonate Aquifer of the US Great Basin.</title>
        <authorList>
            <person name="Hamilton-Brehm S.D."/>
            <person name="Stewart L.E."/>
            <person name="Zavarin M."/>
            <person name="Caldwell M."/>
            <person name="Lawson P.A."/>
            <person name="Onstott T.C."/>
            <person name="Grzymski J."/>
            <person name="Neveux I."/>
            <person name="Lollar B.S."/>
            <person name="Russell C.E."/>
            <person name="Moser D.P."/>
        </authorList>
    </citation>
    <scope>NUCLEOTIDE SEQUENCE [LARGE SCALE GENOMIC DNA]</scope>
    <source>
        <strain evidence="3 4">DRI-13</strain>
    </source>
</reference>
<keyword evidence="1" id="KW-0812">Transmembrane</keyword>
<keyword evidence="4" id="KW-1185">Reference proteome</keyword>
<feature type="transmembrane region" description="Helical" evidence="1">
    <location>
        <begin position="15"/>
        <end position="37"/>
    </location>
</feature>
<dbReference type="KEGG" id="tfr:BR63_04570"/>
<dbReference type="Pfam" id="PF12729">
    <property type="entry name" value="4HB_MCP_1"/>
    <property type="match status" value="1"/>
</dbReference>